<feature type="transmembrane region" description="Helical" evidence="1">
    <location>
        <begin position="20"/>
        <end position="44"/>
    </location>
</feature>
<organism evidence="2">
    <name type="scientific">Schistosoma curassoni</name>
    <dbReference type="NCBI Taxonomy" id="6186"/>
    <lineage>
        <taxon>Eukaryota</taxon>
        <taxon>Metazoa</taxon>
        <taxon>Spiralia</taxon>
        <taxon>Lophotrochozoa</taxon>
        <taxon>Platyhelminthes</taxon>
        <taxon>Trematoda</taxon>
        <taxon>Digenea</taxon>
        <taxon>Strigeidida</taxon>
        <taxon>Schistosomatoidea</taxon>
        <taxon>Schistosomatidae</taxon>
        <taxon>Schistosoma</taxon>
    </lineage>
</organism>
<evidence type="ECO:0000256" key="1">
    <source>
        <dbReference type="SAM" id="Phobius"/>
    </source>
</evidence>
<dbReference type="AlphaFoldDB" id="A0A183KMN8"/>
<evidence type="ECO:0000313" key="2">
    <source>
        <dbReference type="WBParaSite" id="SCUD_0001631601-mRNA-1"/>
    </source>
</evidence>
<name>A0A183KMN8_9TREM</name>
<protein>
    <submittedName>
        <fullName evidence="2">Ovule protein</fullName>
    </submittedName>
</protein>
<accession>A0A183KMN8</accession>
<keyword evidence="1" id="KW-0812">Transmembrane</keyword>
<proteinExistence type="predicted"/>
<keyword evidence="1" id="KW-1133">Transmembrane helix</keyword>
<keyword evidence="1" id="KW-0472">Membrane</keyword>
<reference evidence="2" key="1">
    <citation type="submission" date="2016-06" db="UniProtKB">
        <authorList>
            <consortium name="WormBaseParasite"/>
        </authorList>
    </citation>
    <scope>IDENTIFICATION</scope>
</reference>
<dbReference type="WBParaSite" id="SCUD_0001631601-mRNA-1">
    <property type="protein sequence ID" value="SCUD_0001631601-mRNA-1"/>
    <property type="gene ID" value="SCUD_0001631601"/>
</dbReference>
<sequence>LLSSTTWVTLSIPNLNLKTFCLASLIILLFSSVNFFQTFGPLFLR</sequence>